<keyword evidence="1" id="KW-1133">Transmembrane helix</keyword>
<comment type="caution">
    <text evidence="2">The sequence shown here is derived from an EMBL/GenBank/DDBJ whole genome shotgun (WGS) entry which is preliminary data.</text>
</comment>
<keyword evidence="1" id="KW-0812">Transmembrane</keyword>
<organism evidence="2 3">
    <name type="scientific">Shimia sagamensis</name>
    <dbReference type="NCBI Taxonomy" id="1566352"/>
    <lineage>
        <taxon>Bacteria</taxon>
        <taxon>Pseudomonadati</taxon>
        <taxon>Pseudomonadota</taxon>
        <taxon>Alphaproteobacteria</taxon>
        <taxon>Rhodobacterales</taxon>
        <taxon>Roseobacteraceae</taxon>
    </lineage>
</organism>
<evidence type="ECO:0000313" key="3">
    <source>
        <dbReference type="Proteomes" id="UP001157961"/>
    </source>
</evidence>
<feature type="transmembrane region" description="Helical" evidence="1">
    <location>
        <begin position="26"/>
        <end position="48"/>
    </location>
</feature>
<sequence length="119" mass="12809">MQSTLSEEALAVLPFWVTGPGQTDGFMWAVGVVLVAVLIGFGTLYFTIQSIPDRMATGAHKVQMQLVSMLGLVSLFTMNNAFWIAAILIAAVPLHEVFPAFRAPIEEEPAPSTEETADA</sequence>
<accession>A0ABY1NJ15</accession>
<name>A0ABY1NJ15_9RHOB</name>
<reference evidence="2 3" key="1">
    <citation type="submission" date="2017-05" db="EMBL/GenBank/DDBJ databases">
        <authorList>
            <person name="Varghese N."/>
            <person name="Submissions S."/>
        </authorList>
    </citation>
    <scope>NUCLEOTIDE SEQUENCE [LARGE SCALE GENOMIC DNA]</scope>
    <source>
        <strain evidence="2 3">DSM 29734</strain>
    </source>
</reference>
<dbReference type="EMBL" id="FXTY01000002">
    <property type="protein sequence ID" value="SMP11157.1"/>
    <property type="molecule type" value="Genomic_DNA"/>
</dbReference>
<gene>
    <name evidence="2" type="ORF">SAMN06265373_102240</name>
</gene>
<evidence type="ECO:0000313" key="2">
    <source>
        <dbReference type="EMBL" id="SMP11157.1"/>
    </source>
</evidence>
<keyword evidence="1" id="KW-0472">Membrane</keyword>
<keyword evidence="3" id="KW-1185">Reference proteome</keyword>
<evidence type="ECO:0000256" key="1">
    <source>
        <dbReference type="SAM" id="Phobius"/>
    </source>
</evidence>
<proteinExistence type="predicted"/>
<dbReference type="RefSeq" id="WP_283424998.1">
    <property type="nucleotide sequence ID" value="NZ_FXTY01000002.1"/>
</dbReference>
<protein>
    <submittedName>
        <fullName evidence="2">Uncharacterized protein</fullName>
    </submittedName>
</protein>
<feature type="transmembrane region" description="Helical" evidence="1">
    <location>
        <begin position="69"/>
        <end position="92"/>
    </location>
</feature>
<dbReference type="Proteomes" id="UP001157961">
    <property type="component" value="Unassembled WGS sequence"/>
</dbReference>